<dbReference type="InterPro" id="IPR029787">
    <property type="entry name" value="Nucleotide_cyclase"/>
</dbReference>
<dbReference type="PANTHER" id="PTHR44757:SF2">
    <property type="entry name" value="BIOFILM ARCHITECTURE MAINTENANCE PROTEIN MBAA"/>
    <property type="match status" value="1"/>
</dbReference>
<evidence type="ECO:0000259" key="2">
    <source>
        <dbReference type="PROSITE" id="PS50112"/>
    </source>
</evidence>
<dbReference type="SUPFAM" id="SSF55073">
    <property type="entry name" value="Nucleotide cyclase"/>
    <property type="match status" value="1"/>
</dbReference>
<feature type="domain" description="GGDEF" evidence="4">
    <location>
        <begin position="184"/>
        <end position="316"/>
    </location>
</feature>
<dbReference type="AlphaFoldDB" id="A0A506Q1U9"/>
<dbReference type="NCBIfam" id="TIGR00254">
    <property type="entry name" value="GGDEF"/>
    <property type="match status" value="1"/>
</dbReference>
<feature type="coiled-coil region" evidence="1">
    <location>
        <begin position="3"/>
        <end position="30"/>
    </location>
</feature>
<organism evidence="5 6">
    <name type="scientific">Pantoea deleyi</name>
    <dbReference type="NCBI Taxonomy" id="470932"/>
    <lineage>
        <taxon>Bacteria</taxon>
        <taxon>Pseudomonadati</taxon>
        <taxon>Pseudomonadota</taxon>
        <taxon>Gammaproteobacteria</taxon>
        <taxon>Enterobacterales</taxon>
        <taxon>Erwiniaceae</taxon>
        <taxon>Pantoea</taxon>
    </lineage>
</organism>
<evidence type="ECO:0000256" key="1">
    <source>
        <dbReference type="SAM" id="Coils"/>
    </source>
</evidence>
<feature type="domain" description="PAS" evidence="2">
    <location>
        <begin position="27"/>
        <end position="100"/>
    </location>
</feature>
<dbReference type="NCBIfam" id="TIGR00229">
    <property type="entry name" value="sensory_box"/>
    <property type="match status" value="1"/>
</dbReference>
<dbReference type="InterPro" id="IPR013655">
    <property type="entry name" value="PAS_fold_3"/>
</dbReference>
<dbReference type="SUPFAM" id="SSF55785">
    <property type="entry name" value="PYP-like sensor domain (PAS domain)"/>
    <property type="match status" value="1"/>
</dbReference>
<dbReference type="Proteomes" id="UP000317747">
    <property type="component" value="Unassembled WGS sequence"/>
</dbReference>
<dbReference type="InterPro" id="IPR000160">
    <property type="entry name" value="GGDEF_dom"/>
</dbReference>
<dbReference type="InterPro" id="IPR035965">
    <property type="entry name" value="PAS-like_dom_sf"/>
</dbReference>
<dbReference type="SMART" id="SM00267">
    <property type="entry name" value="GGDEF"/>
    <property type="match status" value="1"/>
</dbReference>
<reference evidence="5 6" key="1">
    <citation type="submission" date="2019-06" db="EMBL/GenBank/DDBJ databases">
        <title>Taxogenomics and systematics of the genus Pantoea.</title>
        <authorList>
            <person name="Tambong J.T."/>
        </authorList>
    </citation>
    <scope>NUCLEOTIDE SEQUENCE [LARGE SCALE GENOMIC DNA]</scope>
    <source>
        <strain evidence="5 6">LMG 24200</strain>
    </source>
</reference>
<name>A0A506Q1U9_9GAMM</name>
<dbReference type="PROSITE" id="PS50112">
    <property type="entry name" value="PAS"/>
    <property type="match status" value="1"/>
</dbReference>
<keyword evidence="1" id="KW-0175">Coiled coil</keyword>
<evidence type="ECO:0000259" key="3">
    <source>
        <dbReference type="PROSITE" id="PS50113"/>
    </source>
</evidence>
<dbReference type="Pfam" id="PF08447">
    <property type="entry name" value="PAS_3"/>
    <property type="match status" value="1"/>
</dbReference>
<keyword evidence="6" id="KW-1185">Reference proteome</keyword>
<dbReference type="Gene3D" id="3.30.450.20">
    <property type="entry name" value="PAS domain"/>
    <property type="match status" value="1"/>
</dbReference>
<dbReference type="InterPro" id="IPR001610">
    <property type="entry name" value="PAC"/>
</dbReference>
<comment type="caution">
    <text evidence="5">The sequence shown here is derived from an EMBL/GenBank/DDBJ whole genome shotgun (WGS) entry which is preliminary data.</text>
</comment>
<dbReference type="CDD" id="cd01949">
    <property type="entry name" value="GGDEF"/>
    <property type="match status" value="1"/>
</dbReference>
<dbReference type="SMART" id="SM00091">
    <property type="entry name" value="PAS"/>
    <property type="match status" value="1"/>
</dbReference>
<dbReference type="PROSITE" id="PS50887">
    <property type="entry name" value="GGDEF"/>
    <property type="match status" value="1"/>
</dbReference>
<evidence type="ECO:0000259" key="4">
    <source>
        <dbReference type="PROSITE" id="PS50887"/>
    </source>
</evidence>
<sequence>MSEEALRLQIQNLKKHNARLKRIAHDARTKLNAALDGTGLFLWQLDIPTGKLVIFNRRWGAMLGFQPKETDANFESWKESLHPDDAAEVLRAFYDHIAGKAPYYEALHRMIAKNGSITWVLDRGRVSEWNAQGEPVKVIGTHIDMTKEKQYEAQLALLALHDPLTLLNNRHALQNDFSEMKAQGPLCVAFIDLDNFKHVNDTLGHRSGDEVLIQLSQRLTDCVPAEAVIGRLGGDEFVLLLPYPLHHPLVRKLADACLDAVLTPFDMSNGHAQIGASVGVSQVQDNDDFDTALARADEAMYRIKKNGKRGVAMDDVFPDALDLC</sequence>
<dbReference type="SMART" id="SM00086">
    <property type="entry name" value="PAC"/>
    <property type="match status" value="1"/>
</dbReference>
<dbReference type="OrthoDB" id="9812260at2"/>
<dbReference type="Pfam" id="PF00990">
    <property type="entry name" value="GGDEF"/>
    <property type="match status" value="1"/>
</dbReference>
<dbReference type="Gene3D" id="3.30.70.270">
    <property type="match status" value="1"/>
</dbReference>
<dbReference type="InterPro" id="IPR043128">
    <property type="entry name" value="Rev_trsase/Diguanyl_cyclase"/>
</dbReference>
<dbReference type="PANTHER" id="PTHR44757">
    <property type="entry name" value="DIGUANYLATE CYCLASE DGCP"/>
    <property type="match status" value="1"/>
</dbReference>
<proteinExistence type="predicted"/>
<dbReference type="CDD" id="cd00130">
    <property type="entry name" value="PAS"/>
    <property type="match status" value="1"/>
</dbReference>
<dbReference type="InterPro" id="IPR052155">
    <property type="entry name" value="Biofilm_reg_signaling"/>
</dbReference>
<dbReference type="EMBL" id="VHJA01000066">
    <property type="protein sequence ID" value="TPV38420.1"/>
    <property type="molecule type" value="Genomic_DNA"/>
</dbReference>
<protein>
    <submittedName>
        <fullName evidence="5">Sensor domain-containing diguanylate cyclase</fullName>
    </submittedName>
</protein>
<dbReference type="InterPro" id="IPR000700">
    <property type="entry name" value="PAS-assoc_C"/>
</dbReference>
<evidence type="ECO:0000313" key="6">
    <source>
        <dbReference type="Proteomes" id="UP000317747"/>
    </source>
</evidence>
<evidence type="ECO:0000313" key="5">
    <source>
        <dbReference type="EMBL" id="TPV38420.1"/>
    </source>
</evidence>
<dbReference type="RefSeq" id="WP_128086230.1">
    <property type="nucleotide sequence ID" value="NZ_CP071405.1"/>
</dbReference>
<gene>
    <name evidence="5" type="ORF">FJW01_17870</name>
</gene>
<dbReference type="InterPro" id="IPR000014">
    <property type="entry name" value="PAS"/>
</dbReference>
<accession>A0A506Q1U9</accession>
<dbReference type="PROSITE" id="PS50113">
    <property type="entry name" value="PAC"/>
    <property type="match status" value="1"/>
</dbReference>
<feature type="domain" description="PAC" evidence="3">
    <location>
        <begin position="104"/>
        <end position="157"/>
    </location>
</feature>